<proteinExistence type="predicted"/>
<dbReference type="AlphaFoldDB" id="A0A815W4D0"/>
<feature type="non-terminal residue" evidence="1">
    <location>
        <position position="1"/>
    </location>
</feature>
<protein>
    <submittedName>
        <fullName evidence="1">Uncharacterized protein</fullName>
    </submittedName>
</protein>
<feature type="non-terminal residue" evidence="1">
    <location>
        <position position="61"/>
    </location>
</feature>
<name>A0A815W4D0_9BILA</name>
<gene>
    <name evidence="1" type="ORF">ZHD862_LOCUS38994</name>
</gene>
<sequence length="61" mass="6579">SAPIHLKSSLCKTELSGEELAANYVNVLESFGLTKSMLQDKLTGGADDGAYIHMNINEHLC</sequence>
<organism evidence="1 2">
    <name type="scientific">Rotaria sordida</name>
    <dbReference type="NCBI Taxonomy" id="392033"/>
    <lineage>
        <taxon>Eukaryota</taxon>
        <taxon>Metazoa</taxon>
        <taxon>Spiralia</taxon>
        <taxon>Gnathifera</taxon>
        <taxon>Rotifera</taxon>
        <taxon>Eurotatoria</taxon>
        <taxon>Bdelloidea</taxon>
        <taxon>Philodinida</taxon>
        <taxon>Philodinidae</taxon>
        <taxon>Rotaria</taxon>
    </lineage>
</organism>
<dbReference type="Proteomes" id="UP000663864">
    <property type="component" value="Unassembled WGS sequence"/>
</dbReference>
<accession>A0A815W4D0</accession>
<dbReference type="EMBL" id="CAJNOT010012644">
    <property type="protein sequence ID" value="CAF1538485.1"/>
    <property type="molecule type" value="Genomic_DNA"/>
</dbReference>
<evidence type="ECO:0000313" key="2">
    <source>
        <dbReference type="Proteomes" id="UP000663864"/>
    </source>
</evidence>
<evidence type="ECO:0000313" key="1">
    <source>
        <dbReference type="EMBL" id="CAF1538485.1"/>
    </source>
</evidence>
<comment type="caution">
    <text evidence="1">The sequence shown here is derived from an EMBL/GenBank/DDBJ whole genome shotgun (WGS) entry which is preliminary data.</text>
</comment>
<reference evidence="1" key="1">
    <citation type="submission" date="2021-02" db="EMBL/GenBank/DDBJ databases">
        <authorList>
            <person name="Nowell W R."/>
        </authorList>
    </citation>
    <scope>NUCLEOTIDE SEQUENCE</scope>
</reference>